<comment type="caution">
    <text evidence="2">The sequence shown here is derived from an EMBL/GenBank/DDBJ whole genome shotgun (WGS) entry which is preliminary data.</text>
</comment>
<dbReference type="Proteomes" id="UP000324222">
    <property type="component" value="Unassembled WGS sequence"/>
</dbReference>
<accession>A0A5B7GKC5</accession>
<gene>
    <name evidence="2" type="ORF">E2C01_051988</name>
</gene>
<evidence type="ECO:0000256" key="1">
    <source>
        <dbReference type="SAM" id="Phobius"/>
    </source>
</evidence>
<evidence type="ECO:0000313" key="2">
    <source>
        <dbReference type="EMBL" id="MPC57996.1"/>
    </source>
</evidence>
<protein>
    <submittedName>
        <fullName evidence="2">Uncharacterized protein</fullName>
    </submittedName>
</protein>
<feature type="transmembrane region" description="Helical" evidence="1">
    <location>
        <begin position="50"/>
        <end position="72"/>
    </location>
</feature>
<keyword evidence="3" id="KW-1185">Reference proteome</keyword>
<name>A0A5B7GKC5_PORTR</name>
<proteinExistence type="predicted"/>
<keyword evidence="1" id="KW-0472">Membrane</keyword>
<keyword evidence="1" id="KW-1133">Transmembrane helix</keyword>
<dbReference type="AlphaFoldDB" id="A0A5B7GKC5"/>
<keyword evidence="1" id="KW-0812">Transmembrane</keyword>
<dbReference type="EMBL" id="VSRR010015264">
    <property type="protein sequence ID" value="MPC57996.1"/>
    <property type="molecule type" value="Genomic_DNA"/>
</dbReference>
<organism evidence="2 3">
    <name type="scientific">Portunus trituberculatus</name>
    <name type="common">Swimming crab</name>
    <name type="synonym">Neptunus trituberculatus</name>
    <dbReference type="NCBI Taxonomy" id="210409"/>
    <lineage>
        <taxon>Eukaryota</taxon>
        <taxon>Metazoa</taxon>
        <taxon>Ecdysozoa</taxon>
        <taxon>Arthropoda</taxon>
        <taxon>Crustacea</taxon>
        <taxon>Multicrustacea</taxon>
        <taxon>Malacostraca</taxon>
        <taxon>Eumalacostraca</taxon>
        <taxon>Eucarida</taxon>
        <taxon>Decapoda</taxon>
        <taxon>Pleocyemata</taxon>
        <taxon>Brachyura</taxon>
        <taxon>Eubrachyura</taxon>
        <taxon>Portunoidea</taxon>
        <taxon>Portunidae</taxon>
        <taxon>Portuninae</taxon>
        <taxon>Portunus</taxon>
    </lineage>
</organism>
<evidence type="ECO:0000313" key="3">
    <source>
        <dbReference type="Proteomes" id="UP000324222"/>
    </source>
</evidence>
<reference evidence="2 3" key="1">
    <citation type="submission" date="2019-05" db="EMBL/GenBank/DDBJ databases">
        <title>Another draft genome of Portunus trituberculatus and its Hox gene families provides insights of decapod evolution.</title>
        <authorList>
            <person name="Jeong J.-H."/>
            <person name="Song I."/>
            <person name="Kim S."/>
            <person name="Choi T."/>
            <person name="Kim D."/>
            <person name="Ryu S."/>
            <person name="Kim W."/>
        </authorList>
    </citation>
    <scope>NUCLEOTIDE SEQUENCE [LARGE SCALE GENOMIC DNA]</scope>
    <source>
        <tissue evidence="2">Muscle</tissue>
    </source>
</reference>
<sequence length="102" mass="11386">MVKIPILWMGTQDHAAIDKKKTRAHSIMTYSSDRQWEACISTPACLSKLWYSTIFLLLSLACICAGEIPLIVNALIDHISITLQCPHSEFYTKVSPHGPLSD</sequence>